<dbReference type="OrthoDB" id="10071877at2759"/>
<gene>
    <name evidence="8" type="ORF">GDO78_000497</name>
</gene>
<dbReference type="SUPFAM" id="SSF48403">
    <property type="entry name" value="Ankyrin repeat"/>
    <property type="match status" value="1"/>
</dbReference>
<dbReference type="Proteomes" id="UP000770717">
    <property type="component" value="Unassembled WGS sequence"/>
</dbReference>
<feature type="repeat" description="ANK" evidence="5">
    <location>
        <begin position="417"/>
        <end position="449"/>
    </location>
</feature>
<comment type="caution">
    <text evidence="8">The sequence shown here is derived from an EMBL/GenBank/DDBJ whole genome shotgun (WGS) entry which is preliminary data.</text>
</comment>
<keyword evidence="3 5" id="KW-0040">ANK repeat</keyword>
<evidence type="ECO:0000256" key="6">
    <source>
        <dbReference type="SAM" id="MobiDB-lite"/>
    </source>
</evidence>
<dbReference type="Gene3D" id="1.25.40.20">
    <property type="entry name" value="Ankyrin repeat-containing domain"/>
    <property type="match status" value="1"/>
</dbReference>
<dbReference type="FunFam" id="2.40.50.40:FF:000022">
    <property type="entry name" value="M-phase phosphoprotein 8"/>
    <property type="match status" value="1"/>
</dbReference>
<feature type="compositionally biased region" description="Low complexity" evidence="6">
    <location>
        <begin position="23"/>
        <end position="32"/>
    </location>
</feature>
<dbReference type="Gene3D" id="2.40.50.40">
    <property type="match status" value="1"/>
</dbReference>
<dbReference type="PROSITE" id="PS50088">
    <property type="entry name" value="ANK_REPEAT"/>
    <property type="match status" value="3"/>
</dbReference>
<dbReference type="SMART" id="SM00298">
    <property type="entry name" value="CHROMO"/>
    <property type="match status" value="1"/>
</dbReference>
<dbReference type="AlphaFoldDB" id="A0A8J6FS57"/>
<evidence type="ECO:0000256" key="5">
    <source>
        <dbReference type="PROSITE-ProRule" id="PRU00023"/>
    </source>
</evidence>
<feature type="region of interest" description="Disordered" evidence="6">
    <location>
        <begin position="94"/>
        <end position="349"/>
    </location>
</feature>
<dbReference type="Pfam" id="PF00023">
    <property type="entry name" value="Ank"/>
    <property type="match status" value="1"/>
</dbReference>
<dbReference type="InterPro" id="IPR036770">
    <property type="entry name" value="Ankyrin_rpt-contain_sf"/>
</dbReference>
<dbReference type="PANTHER" id="PTHR24166">
    <property type="entry name" value="ROLLING PEBBLES, ISOFORM B"/>
    <property type="match status" value="1"/>
</dbReference>
<feature type="compositionally biased region" description="Basic and acidic residues" evidence="6">
    <location>
        <begin position="305"/>
        <end position="349"/>
    </location>
</feature>
<feature type="region of interest" description="Disordered" evidence="6">
    <location>
        <begin position="1"/>
        <end position="44"/>
    </location>
</feature>
<dbReference type="InterPro" id="IPR023780">
    <property type="entry name" value="Chromo_domain"/>
</dbReference>
<dbReference type="InterPro" id="IPR000953">
    <property type="entry name" value="Chromo/chromo_shadow_dom"/>
</dbReference>
<feature type="repeat" description="ANK" evidence="5">
    <location>
        <begin position="384"/>
        <end position="416"/>
    </location>
</feature>
<evidence type="ECO:0000256" key="1">
    <source>
        <dbReference type="ARBA" id="ARBA00004123"/>
    </source>
</evidence>
<dbReference type="PROSITE" id="PS50297">
    <property type="entry name" value="ANK_REP_REGION"/>
    <property type="match status" value="3"/>
</dbReference>
<evidence type="ECO:0000256" key="2">
    <source>
        <dbReference type="ARBA" id="ARBA00022737"/>
    </source>
</evidence>
<evidence type="ECO:0000313" key="9">
    <source>
        <dbReference type="Proteomes" id="UP000770717"/>
    </source>
</evidence>
<accession>A0A8J6FS57</accession>
<dbReference type="EMBL" id="WNTK01000001">
    <property type="protein sequence ID" value="KAG9492010.1"/>
    <property type="molecule type" value="Genomic_DNA"/>
</dbReference>
<feature type="domain" description="Chromo" evidence="7">
    <location>
        <begin position="44"/>
        <end position="103"/>
    </location>
</feature>
<keyword evidence="2" id="KW-0677">Repeat</keyword>
<keyword evidence="9" id="KW-1185">Reference proteome</keyword>
<dbReference type="PROSITE" id="PS50013">
    <property type="entry name" value="CHROMO_2"/>
    <property type="match status" value="1"/>
</dbReference>
<dbReference type="SUPFAM" id="SSF54160">
    <property type="entry name" value="Chromo domain-like"/>
    <property type="match status" value="1"/>
</dbReference>
<feature type="compositionally biased region" description="Basic and acidic residues" evidence="6">
    <location>
        <begin position="261"/>
        <end position="294"/>
    </location>
</feature>
<dbReference type="InterPro" id="IPR002110">
    <property type="entry name" value="Ankyrin_rpt"/>
</dbReference>
<dbReference type="GO" id="GO:0005634">
    <property type="term" value="C:nucleus"/>
    <property type="evidence" value="ECO:0007669"/>
    <property type="project" value="UniProtKB-SubCell"/>
</dbReference>
<reference evidence="8" key="1">
    <citation type="thesis" date="2020" institute="ProQuest LLC" country="789 East Eisenhower Parkway, Ann Arbor, MI, USA">
        <title>Comparative Genomics and Chromosome Evolution.</title>
        <authorList>
            <person name="Mudd A.B."/>
        </authorList>
    </citation>
    <scope>NUCLEOTIDE SEQUENCE</scope>
    <source>
        <strain evidence="8">HN-11 Male</strain>
        <tissue evidence="8">Kidney and liver</tissue>
    </source>
</reference>
<comment type="subcellular location">
    <subcellularLocation>
        <location evidence="1">Nucleus</location>
    </subcellularLocation>
</comment>
<feature type="compositionally biased region" description="Basic and acidic residues" evidence="6">
    <location>
        <begin position="138"/>
        <end position="195"/>
    </location>
</feature>
<evidence type="ECO:0000256" key="3">
    <source>
        <dbReference type="ARBA" id="ARBA00023043"/>
    </source>
</evidence>
<organism evidence="8 9">
    <name type="scientific">Eleutherodactylus coqui</name>
    <name type="common">Puerto Rican coqui</name>
    <dbReference type="NCBI Taxonomy" id="57060"/>
    <lineage>
        <taxon>Eukaryota</taxon>
        <taxon>Metazoa</taxon>
        <taxon>Chordata</taxon>
        <taxon>Craniata</taxon>
        <taxon>Vertebrata</taxon>
        <taxon>Euteleostomi</taxon>
        <taxon>Amphibia</taxon>
        <taxon>Batrachia</taxon>
        <taxon>Anura</taxon>
        <taxon>Neobatrachia</taxon>
        <taxon>Hyloidea</taxon>
        <taxon>Eleutherodactylidae</taxon>
        <taxon>Eleutherodactylinae</taxon>
        <taxon>Eleutherodactylus</taxon>
        <taxon>Eleutherodactylus</taxon>
    </lineage>
</organism>
<sequence length="643" mass="71747">MAEFAGQDGNGAVSKTGGEPDNAGEGANAMEGAESEQEDEEDVFEVESILDSKVEGDEVLYRVRWKGYDSDGDTWEPEAHLDDCKEVLLEFRRKQAESKQKAAKKDALKSKSGKNKEKSKAEAEPSENQLVDSKPKKRLSESTEDLTSKKPKKEETKKSKKEDHKEGKIKAKEEHKEKKMKRTPELEQTDNRASPEPEAIVEGISGDVLVDEQEKLGQDETMKSQEVAVDAPEEMADVGAMDVEMDDVKLKKKKKKHKKKAEKDDGMKSISLDDTHVEKKSLLKKQKSVDKVKEPAPIPKSSRTSSEDKTRKSVDSLTESKDAKKLELSKEKPKKKHDVEKEARKEPKVVKSALKDAVKNCDYLTVKYALNSKEVYNLDQEDASGMTLVMMAAAAGQDDILRLLIKKGAKINARQRNGTTALIHATEKNYLTTVALLLEAGAFVNIQQATGETALMKACKKGNLDTVRLLIEHGADCSILTKHQSNALQFAKQSDNMVFELLNGHLQKLSRVVEDAIKDYFEARLVVLEPIFPIACHRLCEGPDFSLDFNYKPPFNIPEESGILLFVFHANFFGMEVVVRLCGPCSVQAVVLNDKFQLPVFLDAHFIYSFSPVPGANKLFIRLSEVPTAKVKLLICAYRVQPH</sequence>
<name>A0A8J6FS57_ELECQ</name>
<evidence type="ECO:0000256" key="4">
    <source>
        <dbReference type="ARBA" id="ARBA00023242"/>
    </source>
</evidence>
<dbReference type="PROSITE" id="PS00598">
    <property type="entry name" value="CHROMO_1"/>
    <property type="match status" value="1"/>
</dbReference>
<evidence type="ECO:0000313" key="8">
    <source>
        <dbReference type="EMBL" id="KAG9492010.1"/>
    </source>
</evidence>
<dbReference type="Pfam" id="PF00385">
    <property type="entry name" value="Chromo"/>
    <property type="match status" value="1"/>
</dbReference>
<dbReference type="InterPro" id="IPR016197">
    <property type="entry name" value="Chromo-like_dom_sf"/>
</dbReference>
<dbReference type="InterPro" id="IPR050889">
    <property type="entry name" value="Dendritic_Spine_Reg/Scaffold"/>
</dbReference>
<dbReference type="SMART" id="SM00248">
    <property type="entry name" value="ANK"/>
    <property type="match status" value="3"/>
</dbReference>
<feature type="compositionally biased region" description="Basic and acidic residues" evidence="6">
    <location>
        <begin position="94"/>
        <end position="123"/>
    </location>
</feature>
<keyword evidence="4" id="KW-0539">Nucleus</keyword>
<feature type="repeat" description="ANK" evidence="5">
    <location>
        <begin position="450"/>
        <end position="482"/>
    </location>
</feature>
<dbReference type="Pfam" id="PF12796">
    <property type="entry name" value="Ank_2"/>
    <property type="match status" value="1"/>
</dbReference>
<dbReference type="InterPro" id="IPR023779">
    <property type="entry name" value="Chromodomain_CS"/>
</dbReference>
<dbReference type="PANTHER" id="PTHR24166:SF47">
    <property type="entry name" value="M-PHASE PHOSPHOPROTEIN 8"/>
    <property type="match status" value="1"/>
</dbReference>
<feature type="compositionally biased region" description="Basic residues" evidence="6">
    <location>
        <begin position="250"/>
        <end position="260"/>
    </location>
</feature>
<proteinExistence type="predicted"/>
<protein>
    <recommendedName>
        <fullName evidence="7">Chromo domain-containing protein</fullName>
    </recommendedName>
</protein>
<evidence type="ECO:0000259" key="7">
    <source>
        <dbReference type="PROSITE" id="PS50013"/>
    </source>
</evidence>
<feature type="compositionally biased region" description="Basic and acidic residues" evidence="6">
    <location>
        <begin position="212"/>
        <end position="223"/>
    </location>
</feature>
<feature type="compositionally biased region" description="Acidic residues" evidence="6">
    <location>
        <begin position="33"/>
        <end position="44"/>
    </location>
</feature>